<accession>A0A818LKA9</accession>
<comment type="caution">
    <text evidence="2">The sequence shown here is derived from an EMBL/GenBank/DDBJ whole genome shotgun (WGS) entry which is preliminary data.</text>
</comment>
<feature type="compositionally biased region" description="Basic and acidic residues" evidence="1">
    <location>
        <begin position="15"/>
        <end position="42"/>
    </location>
</feature>
<evidence type="ECO:0000313" key="3">
    <source>
        <dbReference type="Proteomes" id="UP000663872"/>
    </source>
</evidence>
<gene>
    <name evidence="2" type="ORF">GRG538_LOCUS21349</name>
</gene>
<name>A0A818LKA9_9BILA</name>
<organism evidence="2 3">
    <name type="scientific">Rotaria socialis</name>
    <dbReference type="NCBI Taxonomy" id="392032"/>
    <lineage>
        <taxon>Eukaryota</taxon>
        <taxon>Metazoa</taxon>
        <taxon>Spiralia</taxon>
        <taxon>Gnathifera</taxon>
        <taxon>Rotifera</taxon>
        <taxon>Eurotatoria</taxon>
        <taxon>Bdelloidea</taxon>
        <taxon>Philodinida</taxon>
        <taxon>Philodinidae</taxon>
        <taxon>Rotaria</taxon>
    </lineage>
</organism>
<dbReference type="EMBL" id="CAJNYT010003540">
    <property type="protein sequence ID" value="CAF3573550.1"/>
    <property type="molecule type" value="Genomic_DNA"/>
</dbReference>
<evidence type="ECO:0000256" key="1">
    <source>
        <dbReference type="SAM" id="MobiDB-lite"/>
    </source>
</evidence>
<evidence type="ECO:0000313" key="2">
    <source>
        <dbReference type="EMBL" id="CAF3573550.1"/>
    </source>
</evidence>
<protein>
    <submittedName>
        <fullName evidence="2">Uncharacterized protein</fullName>
    </submittedName>
</protein>
<feature type="region of interest" description="Disordered" evidence="1">
    <location>
        <begin position="1"/>
        <end position="42"/>
    </location>
</feature>
<proteinExistence type="predicted"/>
<dbReference type="AlphaFoldDB" id="A0A818LKA9"/>
<reference evidence="2" key="1">
    <citation type="submission" date="2021-02" db="EMBL/GenBank/DDBJ databases">
        <authorList>
            <person name="Nowell W R."/>
        </authorList>
    </citation>
    <scope>NUCLEOTIDE SEQUENCE</scope>
</reference>
<dbReference type="Proteomes" id="UP000663872">
    <property type="component" value="Unassembled WGS sequence"/>
</dbReference>
<feature type="compositionally biased region" description="Polar residues" evidence="1">
    <location>
        <begin position="1"/>
        <end position="11"/>
    </location>
</feature>
<sequence length="106" mass="12354">MSGGSATLSDNMDTDNIRRDNRSTDNIRRDNRSTDNIRRDNCSTDNIRRDEEWIIGGIFHLTPPAEYIRKCTNSNYLLVTLVAIFIINQIKKKMLWLNAKYNLSIF</sequence>